<evidence type="ECO:0000256" key="7">
    <source>
        <dbReference type="SAM" id="Phobius"/>
    </source>
</evidence>
<name>A0A6J4MMN7_9ACTN</name>
<comment type="subcellular location">
    <subcellularLocation>
        <location evidence="1">Membrane</location>
        <topology evidence="1">Multi-pass membrane protein</topology>
    </subcellularLocation>
</comment>
<evidence type="ECO:0000256" key="2">
    <source>
        <dbReference type="ARBA" id="ARBA00022692"/>
    </source>
</evidence>
<dbReference type="GO" id="GO:0016020">
    <property type="term" value="C:membrane"/>
    <property type="evidence" value="ECO:0007669"/>
    <property type="project" value="UniProtKB-SubCell"/>
</dbReference>
<evidence type="ECO:0000256" key="4">
    <source>
        <dbReference type="ARBA" id="ARBA00022989"/>
    </source>
</evidence>
<dbReference type="AlphaFoldDB" id="A0A6J4MMN7"/>
<accession>A0A6J4MMN7</accession>
<feature type="region of interest" description="Disordered" evidence="6">
    <location>
        <begin position="1"/>
        <end position="32"/>
    </location>
</feature>
<feature type="transmembrane region" description="Helical" evidence="7">
    <location>
        <begin position="475"/>
        <end position="494"/>
    </location>
</feature>
<proteinExistence type="predicted"/>
<evidence type="ECO:0000256" key="5">
    <source>
        <dbReference type="ARBA" id="ARBA00023136"/>
    </source>
</evidence>
<feature type="transmembrane region" description="Helical" evidence="7">
    <location>
        <begin position="109"/>
        <end position="127"/>
    </location>
</feature>
<keyword evidence="3" id="KW-0201">Cytochrome c-type biogenesis</keyword>
<evidence type="ECO:0000256" key="6">
    <source>
        <dbReference type="SAM" id="MobiDB-lite"/>
    </source>
</evidence>
<protein>
    <submittedName>
        <fullName evidence="9">Ccs1/ResB-related putative cytochrome C-type biogenesis protein</fullName>
    </submittedName>
</protein>
<feature type="transmembrane region" description="Helical" evidence="7">
    <location>
        <begin position="204"/>
        <end position="225"/>
    </location>
</feature>
<dbReference type="EMBL" id="CADCUI010000074">
    <property type="protein sequence ID" value="CAA9363779.1"/>
    <property type="molecule type" value="Genomic_DNA"/>
</dbReference>
<organism evidence="9">
    <name type="scientific">uncultured Nocardioidaceae bacterium</name>
    <dbReference type="NCBI Taxonomy" id="253824"/>
    <lineage>
        <taxon>Bacteria</taxon>
        <taxon>Bacillati</taxon>
        <taxon>Actinomycetota</taxon>
        <taxon>Actinomycetes</taxon>
        <taxon>Propionibacteriales</taxon>
        <taxon>Nocardioidaceae</taxon>
        <taxon>environmental samples</taxon>
    </lineage>
</organism>
<feature type="compositionally biased region" description="Low complexity" evidence="6">
    <location>
        <begin position="1"/>
        <end position="13"/>
    </location>
</feature>
<dbReference type="PANTHER" id="PTHR31566:SF0">
    <property type="entry name" value="CYTOCHROME C BIOGENESIS PROTEIN CCS1, CHLOROPLASTIC"/>
    <property type="match status" value="1"/>
</dbReference>
<dbReference type="InterPro" id="IPR023494">
    <property type="entry name" value="Cyt_c_bgen_Ccs1/CcsB/ResB"/>
</dbReference>
<feature type="domain" description="ResB-like" evidence="8">
    <location>
        <begin position="52"/>
        <end position="522"/>
    </location>
</feature>
<reference evidence="9" key="1">
    <citation type="submission" date="2020-02" db="EMBL/GenBank/DDBJ databases">
        <authorList>
            <person name="Meier V. D."/>
        </authorList>
    </citation>
    <scope>NUCLEOTIDE SEQUENCE</scope>
    <source>
        <strain evidence="9">AVDCRST_MAG34</strain>
    </source>
</reference>
<keyword evidence="4 7" id="KW-1133">Transmembrane helix</keyword>
<evidence type="ECO:0000313" key="9">
    <source>
        <dbReference type="EMBL" id="CAA9363779.1"/>
    </source>
</evidence>
<gene>
    <name evidence="9" type="ORF">AVDCRST_MAG34-2755</name>
</gene>
<dbReference type="GO" id="GO:0017004">
    <property type="term" value="P:cytochrome complex assembly"/>
    <property type="evidence" value="ECO:0007669"/>
    <property type="project" value="UniProtKB-KW"/>
</dbReference>
<evidence type="ECO:0000256" key="3">
    <source>
        <dbReference type="ARBA" id="ARBA00022748"/>
    </source>
</evidence>
<evidence type="ECO:0000259" key="8">
    <source>
        <dbReference type="Pfam" id="PF05140"/>
    </source>
</evidence>
<keyword evidence="5 7" id="KW-0472">Membrane</keyword>
<sequence length="547" mass="59317">MTGASAAPSATSTRPEESTDFGSEPPGTPPGRAPGLSPFEFLRWAWRQLTSMRTALLLLLLLALAAIPGSVVPQADVAAVQVSRWKEAHPDLAPIYERLGLFSVYDSPWFSAIYLLLMVSLVGCILPRTAVYARSLRVAPPKAPRNLGRLPAYLGVQTDEAPDVVLDRARAALRRRRYRVVSSGPADGGSVAAERGYLREAGNLLFHVSVIVVLVGFAYGQLLGYKGGSIVLVGKGFANSLTQYDDFAPGSFYDPADLQPMSLTVDSFEAEFLRTGPQRGQPVDFGADVTYRETPSAEPRRHRLAVNHPLVLDEVSVFLVGHGYAPVLTVRDGNGDVAYSGPVVFLPQDASFASFGVLKVPDAQPEQLGFDGMFFPTYNFTMARGPFSVFPDALNPALSMLAYSGDLGMDEGAPQSVFELDTDQLEKVKRADQRDFRLDLAPGRTVRLPDGLGSVRFDGWQRWVKLQISDTPGKAIALTGMVLALVGLMGSLFIRRRRVWVRVTSREGGSYVEVAGLDRSGSSDGLVEEISRLADVVVPAGEEERLR</sequence>
<dbReference type="PANTHER" id="PTHR31566">
    <property type="entry name" value="CYTOCHROME C BIOGENESIS PROTEIN CCS1, CHLOROPLASTIC"/>
    <property type="match status" value="1"/>
</dbReference>
<dbReference type="Pfam" id="PF05140">
    <property type="entry name" value="ResB"/>
    <property type="match status" value="1"/>
</dbReference>
<keyword evidence="2 7" id="KW-0812">Transmembrane</keyword>
<evidence type="ECO:0000256" key="1">
    <source>
        <dbReference type="ARBA" id="ARBA00004141"/>
    </source>
</evidence>
<feature type="transmembrane region" description="Helical" evidence="7">
    <location>
        <begin position="55"/>
        <end position="75"/>
    </location>
</feature>
<dbReference type="InterPro" id="IPR007816">
    <property type="entry name" value="ResB-like_domain"/>
</dbReference>